<protein>
    <submittedName>
        <fullName evidence="2">Uncharacterized protein</fullName>
    </submittedName>
</protein>
<keyword evidence="1" id="KW-0472">Membrane</keyword>
<keyword evidence="3" id="KW-1185">Reference proteome</keyword>
<sequence>MSTWNGIGTKYLGFGHRRPDGSHHATRWVVLFDLPVIPLSRHRLRVGATLHTMRGTASQSVTGYEVLDEGTMVVREVLTTLLVYWIVGPLIALGPVVLVLLAIGDAQLGFVAWLLILAACLTWVVAVPTTMGSASRKRLGLPKG</sequence>
<keyword evidence="1" id="KW-1133">Transmembrane helix</keyword>
<reference evidence="3" key="1">
    <citation type="journal article" date="2019" name="Int. J. Syst. Evol. Microbiol.">
        <title>The Global Catalogue of Microorganisms (GCM) 10K type strain sequencing project: providing services to taxonomists for standard genome sequencing and annotation.</title>
        <authorList>
            <consortium name="The Broad Institute Genomics Platform"/>
            <consortium name="The Broad Institute Genome Sequencing Center for Infectious Disease"/>
            <person name="Wu L."/>
            <person name="Ma J."/>
        </authorList>
    </citation>
    <scope>NUCLEOTIDE SEQUENCE [LARGE SCALE GENOMIC DNA]</scope>
    <source>
        <strain evidence="3">CGMCC 1.12859</strain>
    </source>
</reference>
<dbReference type="EMBL" id="JBHTAJ010000002">
    <property type="protein sequence ID" value="MFC7178187.1"/>
    <property type="molecule type" value="Genomic_DNA"/>
</dbReference>
<feature type="transmembrane region" description="Helical" evidence="1">
    <location>
        <begin position="110"/>
        <end position="129"/>
    </location>
</feature>
<proteinExistence type="predicted"/>
<comment type="caution">
    <text evidence="2">The sequence shown here is derived from an EMBL/GenBank/DDBJ whole genome shotgun (WGS) entry which is preliminary data.</text>
</comment>
<evidence type="ECO:0000313" key="3">
    <source>
        <dbReference type="Proteomes" id="UP001596435"/>
    </source>
</evidence>
<organism evidence="2 3">
    <name type="scientific">Kitasatospora paranensis</name>
    <dbReference type="NCBI Taxonomy" id="258053"/>
    <lineage>
        <taxon>Bacteria</taxon>
        <taxon>Bacillati</taxon>
        <taxon>Actinomycetota</taxon>
        <taxon>Actinomycetes</taxon>
        <taxon>Kitasatosporales</taxon>
        <taxon>Streptomycetaceae</taxon>
        <taxon>Kitasatospora</taxon>
    </lineage>
</organism>
<feature type="transmembrane region" description="Helical" evidence="1">
    <location>
        <begin position="82"/>
        <end position="104"/>
    </location>
</feature>
<accession>A0ABW2FQC1</accession>
<evidence type="ECO:0000256" key="1">
    <source>
        <dbReference type="SAM" id="Phobius"/>
    </source>
</evidence>
<dbReference type="RefSeq" id="WP_345708962.1">
    <property type="nucleotide sequence ID" value="NZ_BAABKV010000001.1"/>
</dbReference>
<name>A0ABW2FQC1_9ACTN</name>
<keyword evidence="1" id="KW-0812">Transmembrane</keyword>
<gene>
    <name evidence="2" type="ORF">ACFQMG_01265</name>
</gene>
<dbReference type="Proteomes" id="UP001596435">
    <property type="component" value="Unassembled WGS sequence"/>
</dbReference>
<evidence type="ECO:0000313" key="2">
    <source>
        <dbReference type="EMBL" id="MFC7178187.1"/>
    </source>
</evidence>